<protein>
    <submittedName>
        <fullName evidence="1">Uncharacterized protein</fullName>
    </submittedName>
</protein>
<accession>A0A160V6Z9</accession>
<proteinExistence type="predicted"/>
<gene>
    <name evidence="1" type="ORF">MGWOODY_Clf1030</name>
</gene>
<dbReference type="AlphaFoldDB" id="A0A160V6Z9"/>
<dbReference type="EMBL" id="FAXA01000102">
    <property type="protein sequence ID" value="CUV01596.1"/>
    <property type="molecule type" value="Genomic_DNA"/>
</dbReference>
<name>A0A160V6Z9_9ZZZZ</name>
<evidence type="ECO:0000313" key="1">
    <source>
        <dbReference type="EMBL" id="CUV01596.1"/>
    </source>
</evidence>
<sequence length="38" mass="4250">MEEVSNDLAPDVVEANVCLIYNRGIEHSVPMITGRTIY</sequence>
<organism evidence="1">
    <name type="scientific">hydrothermal vent metagenome</name>
    <dbReference type="NCBI Taxonomy" id="652676"/>
    <lineage>
        <taxon>unclassified sequences</taxon>
        <taxon>metagenomes</taxon>
        <taxon>ecological metagenomes</taxon>
    </lineage>
</organism>
<reference evidence="1" key="1">
    <citation type="submission" date="2015-10" db="EMBL/GenBank/DDBJ databases">
        <authorList>
            <person name="Gilbert D.G."/>
        </authorList>
    </citation>
    <scope>NUCLEOTIDE SEQUENCE</scope>
</reference>